<dbReference type="eggNOG" id="KOG2624">
    <property type="taxonomic scope" value="Eukaryota"/>
</dbReference>
<dbReference type="GO" id="GO:0016042">
    <property type="term" value="P:lipid catabolic process"/>
    <property type="evidence" value="ECO:0007669"/>
    <property type="project" value="UniProtKB-KW"/>
</dbReference>
<dbReference type="FunCoup" id="G8XZK5">
    <property type="interactions" value="2258"/>
</dbReference>
<dbReference type="GO" id="GO:0016787">
    <property type="term" value="F:hydrolase activity"/>
    <property type="evidence" value="ECO:0007669"/>
    <property type="project" value="UniProtKB-KW"/>
</dbReference>
<dbReference type="GO" id="GO:0016020">
    <property type="term" value="C:membrane"/>
    <property type="evidence" value="ECO:0007669"/>
    <property type="project" value="UniProtKB-SubCell"/>
</dbReference>
<evidence type="ECO:0000256" key="6">
    <source>
        <dbReference type="ARBA" id="ARBA00023098"/>
    </source>
</evidence>
<evidence type="ECO:0000259" key="9">
    <source>
        <dbReference type="Pfam" id="PF00561"/>
    </source>
</evidence>
<evidence type="ECO:0000256" key="7">
    <source>
        <dbReference type="ARBA" id="ARBA00023136"/>
    </source>
</evidence>
<dbReference type="Proteomes" id="UP000005222">
    <property type="component" value="Chromosome N"/>
</dbReference>
<protein>
    <submittedName>
        <fullName evidence="10">Piso0_005653 protein</fullName>
    </submittedName>
</protein>
<dbReference type="Pfam" id="PF00561">
    <property type="entry name" value="Abhydrolase_1"/>
    <property type="match status" value="1"/>
</dbReference>
<evidence type="ECO:0000313" key="11">
    <source>
        <dbReference type="Proteomes" id="UP000005222"/>
    </source>
</evidence>
<dbReference type="AlphaFoldDB" id="G8XZK5"/>
<keyword evidence="7" id="KW-0472">Membrane</keyword>
<name>G8XZK5_PICSO</name>
<comment type="subcellular location">
    <subcellularLocation>
        <location evidence="1">Membrane</location>
        <topology evidence="1">Single-pass membrane protein</topology>
    </subcellularLocation>
</comment>
<dbReference type="STRING" id="559304.G8XZK5"/>
<organism evidence="10 11">
    <name type="scientific">Pichia sorbitophila (strain ATCC MYA-4447 / BCRC 22081 / CBS 7064 / NBRC 10061 / NRRL Y-12695)</name>
    <name type="common">Hybrid yeast</name>
    <dbReference type="NCBI Taxonomy" id="559304"/>
    <lineage>
        <taxon>Eukaryota</taxon>
        <taxon>Fungi</taxon>
        <taxon>Dikarya</taxon>
        <taxon>Ascomycota</taxon>
        <taxon>Saccharomycotina</taxon>
        <taxon>Pichiomycetes</taxon>
        <taxon>Debaryomycetaceae</taxon>
        <taxon>Millerozyma</taxon>
    </lineage>
</organism>
<dbReference type="OMA" id="SDIWCCQ"/>
<accession>G8XZK5</accession>
<sequence>MSIPLVGRLSMHEWPFVILSLIISWLEYLISIITQILPYQVIDFFTNTTKVVYKQTSNPINLIRSLVTSDVDNGEDVVKYKYYKYENNLGETREAYERMIDMINSDSIQEMVALFGYEVESRVIQTQDNYFLTLHRLVKPNDDVPRNGRTVYLHHGLLMSSEIWVTMLNKNQNLPFVLYELGYDVWMGNNRGNKYSQKHLFHSISSEAFWDFSLDEFALFDIPNSIEYIVSATQCEKITYIGFSQGTAQIFAALSINQTLHEKIDQIIAISPATTPQGLHSKFLDTFLKSSPNLMYLIFSRRILMPSVNFWRRIMYPPLFSTMIDMSNYLLFEWKSENITKFQKLSSYAHLYSTTSVKTVVHWFQIMSSKNFQMYHESASRFSPSAPVYYPLHTVKVPIHLIYGSTDSLVDIDVMMNQLPAKYTTAHAVPRHEHLDNLWGYDVDKRVFEFVLQYLDEPNIDIPASQKKPAERHRNYLASSPDDITLIPPQTHTSSLSVTPRKPSSAGSLFV</sequence>
<dbReference type="InterPro" id="IPR029058">
    <property type="entry name" value="AB_hydrolase_fold"/>
</dbReference>
<keyword evidence="11" id="KW-1185">Reference proteome</keyword>
<evidence type="ECO:0000256" key="4">
    <source>
        <dbReference type="ARBA" id="ARBA00022963"/>
    </source>
</evidence>
<feature type="compositionally biased region" description="Polar residues" evidence="8">
    <location>
        <begin position="488"/>
        <end position="498"/>
    </location>
</feature>
<evidence type="ECO:0000256" key="5">
    <source>
        <dbReference type="ARBA" id="ARBA00022989"/>
    </source>
</evidence>
<keyword evidence="5" id="KW-1133">Transmembrane helix</keyword>
<dbReference type="EMBL" id="FO082046">
    <property type="protein sequence ID" value="CCE87114.1"/>
    <property type="molecule type" value="Genomic_DNA"/>
</dbReference>
<evidence type="ECO:0000256" key="3">
    <source>
        <dbReference type="ARBA" id="ARBA00022801"/>
    </source>
</evidence>
<dbReference type="FunFam" id="3.40.50.1820:FF:000095">
    <property type="entry name" value="Triglyceride lipase-cholesterol esterase"/>
    <property type="match status" value="1"/>
</dbReference>
<dbReference type="InParanoid" id="G8XZK5"/>
<keyword evidence="6" id="KW-0443">Lipid metabolism</keyword>
<proteinExistence type="predicted"/>
<dbReference type="OrthoDB" id="9974421at2759"/>
<dbReference type="HOGENOM" id="CLU_010974_5_0_1"/>
<evidence type="ECO:0000256" key="1">
    <source>
        <dbReference type="ARBA" id="ARBA00004167"/>
    </source>
</evidence>
<evidence type="ECO:0000256" key="8">
    <source>
        <dbReference type="SAM" id="MobiDB-lite"/>
    </source>
</evidence>
<feature type="region of interest" description="Disordered" evidence="8">
    <location>
        <begin position="479"/>
        <end position="511"/>
    </location>
</feature>
<feature type="domain" description="AB hydrolase-1" evidence="9">
    <location>
        <begin position="150"/>
        <end position="421"/>
    </location>
</feature>
<keyword evidence="2" id="KW-0812">Transmembrane</keyword>
<dbReference type="InterPro" id="IPR000073">
    <property type="entry name" value="AB_hydrolase_1"/>
</dbReference>
<keyword evidence="3" id="KW-0378">Hydrolase</keyword>
<gene>
    <name evidence="10" type="primary">Piso0_005653</name>
    <name evidence="10" type="ORF">GNLVRS01_PISO0N19637g</name>
</gene>
<dbReference type="Gene3D" id="3.40.50.1820">
    <property type="entry name" value="alpha/beta hydrolase"/>
    <property type="match status" value="1"/>
</dbReference>
<dbReference type="SUPFAM" id="SSF53474">
    <property type="entry name" value="alpha/beta-Hydrolases"/>
    <property type="match status" value="1"/>
</dbReference>
<dbReference type="PANTHER" id="PTHR11005">
    <property type="entry name" value="LYSOSOMAL ACID LIPASE-RELATED"/>
    <property type="match status" value="1"/>
</dbReference>
<reference evidence="10 11" key="1">
    <citation type="journal article" date="2012" name="G3 (Bethesda)">
        <title>Pichia sorbitophila, an interspecies yeast hybrid reveals early steps of genome resolution following polyploidization.</title>
        <authorList>
            <person name="Leh Louis V."/>
            <person name="Despons L."/>
            <person name="Friedrich A."/>
            <person name="Martin T."/>
            <person name="Durrens P."/>
            <person name="Casaregola S."/>
            <person name="Neuveglise C."/>
            <person name="Fairhead C."/>
            <person name="Marck C."/>
            <person name="Cruz J.A."/>
            <person name="Straub M.L."/>
            <person name="Kugler V."/>
            <person name="Sacerdot C."/>
            <person name="Uzunov Z."/>
            <person name="Thierry A."/>
            <person name="Weiss S."/>
            <person name="Bleykasten C."/>
            <person name="De Montigny J."/>
            <person name="Jacques N."/>
            <person name="Jung P."/>
            <person name="Lemaire M."/>
            <person name="Mallet S."/>
            <person name="Morel G."/>
            <person name="Richard G.F."/>
            <person name="Sarkar A."/>
            <person name="Savel G."/>
            <person name="Schacherer J."/>
            <person name="Seret M.L."/>
            <person name="Talla E."/>
            <person name="Samson G."/>
            <person name="Jubin C."/>
            <person name="Poulain J."/>
            <person name="Vacherie B."/>
            <person name="Barbe V."/>
            <person name="Pelletier E."/>
            <person name="Sherman D.J."/>
            <person name="Westhof E."/>
            <person name="Weissenbach J."/>
            <person name="Baret P.V."/>
            <person name="Wincker P."/>
            <person name="Gaillardin C."/>
            <person name="Dujon B."/>
            <person name="Souciet J.L."/>
        </authorList>
    </citation>
    <scope>NUCLEOTIDE SEQUENCE [LARGE SCALE GENOMIC DNA]</scope>
    <source>
        <strain evidence="11">ATCC MYA-4447 / BCRC 22081 / CBS 7064 / NBRC 10061 / NRRL Y-12695</strain>
    </source>
</reference>
<evidence type="ECO:0000256" key="2">
    <source>
        <dbReference type="ARBA" id="ARBA00022692"/>
    </source>
</evidence>
<evidence type="ECO:0000313" key="10">
    <source>
        <dbReference type="EMBL" id="CCE87114.1"/>
    </source>
</evidence>
<keyword evidence="4" id="KW-0442">Lipid degradation</keyword>